<sequence>YGLRANSDERRWPGEFVTADLLADSPDDRHSRPYVEGKDLGGLRVLRTRHLEWGTDRAPARFARRSFDEFLSASPKILALCISGDRVVCALDAQSHAFNHTIVGIVPWHLLADCSAIQVRRAAQGRNLRQAPDFDVRYLLAILQSWQTRAFLASIRRSRKHIYPDDWRAVPIPAAPPETGQPSRKPSTRP</sequence>
<accession>A0A938BP68</accession>
<feature type="region of interest" description="Disordered" evidence="1">
    <location>
        <begin position="170"/>
        <end position="190"/>
    </location>
</feature>
<name>A0A938BP68_9BACT</name>
<feature type="compositionally biased region" description="Polar residues" evidence="1">
    <location>
        <begin position="180"/>
        <end position="190"/>
    </location>
</feature>
<reference evidence="2 3" key="1">
    <citation type="submission" date="2019-03" db="EMBL/GenBank/DDBJ databases">
        <title>Lake Tanganyika Metagenome-Assembled Genomes (MAGs).</title>
        <authorList>
            <person name="Tran P."/>
        </authorList>
    </citation>
    <scope>NUCLEOTIDE SEQUENCE [LARGE SCALE GENOMIC DNA]</scope>
    <source>
        <strain evidence="2">K_DeepCast_65m_m2_236</strain>
    </source>
</reference>
<dbReference type="Proteomes" id="UP000703893">
    <property type="component" value="Unassembled WGS sequence"/>
</dbReference>
<feature type="non-terminal residue" evidence="2">
    <location>
        <position position="1"/>
    </location>
</feature>
<proteinExistence type="predicted"/>
<comment type="caution">
    <text evidence="2">The sequence shown here is derived from an EMBL/GenBank/DDBJ whole genome shotgun (WGS) entry which is preliminary data.</text>
</comment>
<organism evidence="2 3">
    <name type="scientific">Candidatus Tanganyikabacteria bacterium</name>
    <dbReference type="NCBI Taxonomy" id="2961651"/>
    <lineage>
        <taxon>Bacteria</taxon>
        <taxon>Bacillati</taxon>
        <taxon>Candidatus Sericytochromatia</taxon>
        <taxon>Candidatus Tanganyikabacteria</taxon>
    </lineage>
</organism>
<gene>
    <name evidence="2" type="ORF">FJZ00_12085</name>
</gene>
<evidence type="ECO:0000313" key="2">
    <source>
        <dbReference type="EMBL" id="MBM3275885.1"/>
    </source>
</evidence>
<dbReference type="EMBL" id="VGJX01000765">
    <property type="protein sequence ID" value="MBM3275885.1"/>
    <property type="molecule type" value="Genomic_DNA"/>
</dbReference>
<evidence type="ECO:0000256" key="1">
    <source>
        <dbReference type="SAM" id="MobiDB-lite"/>
    </source>
</evidence>
<evidence type="ECO:0000313" key="3">
    <source>
        <dbReference type="Proteomes" id="UP000703893"/>
    </source>
</evidence>
<protein>
    <submittedName>
        <fullName evidence="2">Uncharacterized protein</fullName>
    </submittedName>
</protein>
<dbReference type="AlphaFoldDB" id="A0A938BP68"/>